<reference evidence="1" key="1">
    <citation type="submission" date="2014-09" db="EMBL/GenBank/DDBJ databases">
        <authorList>
            <person name="Magalhaes I.L.F."/>
            <person name="Oliveira U."/>
            <person name="Santos F.R."/>
            <person name="Vidigal T.H.D.A."/>
            <person name="Brescovit A.D."/>
            <person name="Santos A.J."/>
        </authorList>
    </citation>
    <scope>NUCLEOTIDE SEQUENCE</scope>
    <source>
        <tissue evidence="1">Shoot tissue taken approximately 20 cm above the soil surface</tissue>
    </source>
</reference>
<name>A0A0A9B0J0_ARUDO</name>
<dbReference type="AlphaFoldDB" id="A0A0A9B0J0"/>
<proteinExistence type="predicted"/>
<organism evidence="1">
    <name type="scientific">Arundo donax</name>
    <name type="common">Giant reed</name>
    <name type="synonym">Donax arundinaceus</name>
    <dbReference type="NCBI Taxonomy" id="35708"/>
    <lineage>
        <taxon>Eukaryota</taxon>
        <taxon>Viridiplantae</taxon>
        <taxon>Streptophyta</taxon>
        <taxon>Embryophyta</taxon>
        <taxon>Tracheophyta</taxon>
        <taxon>Spermatophyta</taxon>
        <taxon>Magnoliopsida</taxon>
        <taxon>Liliopsida</taxon>
        <taxon>Poales</taxon>
        <taxon>Poaceae</taxon>
        <taxon>PACMAD clade</taxon>
        <taxon>Arundinoideae</taxon>
        <taxon>Arundineae</taxon>
        <taxon>Arundo</taxon>
    </lineage>
</organism>
<reference evidence="1" key="2">
    <citation type="journal article" date="2015" name="Data Brief">
        <title>Shoot transcriptome of the giant reed, Arundo donax.</title>
        <authorList>
            <person name="Barrero R.A."/>
            <person name="Guerrero F.D."/>
            <person name="Moolhuijzen P."/>
            <person name="Goolsby J.A."/>
            <person name="Tidwell J."/>
            <person name="Bellgard S.E."/>
            <person name="Bellgard M.I."/>
        </authorList>
    </citation>
    <scope>NUCLEOTIDE SEQUENCE</scope>
    <source>
        <tissue evidence="1">Shoot tissue taken approximately 20 cm above the soil surface</tissue>
    </source>
</reference>
<protein>
    <submittedName>
        <fullName evidence="1">Uncharacterized protein</fullName>
    </submittedName>
</protein>
<accession>A0A0A9B0J0</accession>
<sequence>MMPLTKMYQGKLLPPLIQPQITAFVQLLGKASLKPLLQPLLSKLGCLTK</sequence>
<dbReference type="EMBL" id="GBRH01243225">
    <property type="protein sequence ID" value="JAD54670.1"/>
    <property type="molecule type" value="Transcribed_RNA"/>
</dbReference>
<evidence type="ECO:0000313" key="1">
    <source>
        <dbReference type="EMBL" id="JAD54670.1"/>
    </source>
</evidence>